<proteinExistence type="predicted"/>
<dbReference type="PANTHER" id="PTHR33108:SF56">
    <property type="entry name" value="DUF1677 FAMILY PROTEIN"/>
    <property type="match status" value="1"/>
</dbReference>
<dbReference type="Proteomes" id="UP001396334">
    <property type="component" value="Unassembled WGS sequence"/>
</dbReference>
<keyword evidence="3" id="KW-1185">Reference proteome</keyword>
<accession>A0ABR2T4B7</accession>
<gene>
    <name evidence="2" type="ORF">V6N11_056591</name>
</gene>
<dbReference type="EMBL" id="JBBPBN010000009">
    <property type="protein sequence ID" value="KAK9032320.1"/>
    <property type="molecule type" value="Genomic_DNA"/>
</dbReference>
<protein>
    <submittedName>
        <fullName evidence="2">Uncharacterized protein</fullName>
    </submittedName>
</protein>
<dbReference type="PANTHER" id="PTHR33108">
    <property type="entry name" value="OS01G0745000 PROTEIN"/>
    <property type="match status" value="1"/>
</dbReference>
<feature type="compositionally biased region" description="Low complexity" evidence="1">
    <location>
        <begin position="146"/>
        <end position="166"/>
    </location>
</feature>
<reference evidence="2 3" key="1">
    <citation type="journal article" date="2024" name="G3 (Bethesda)">
        <title>Genome assembly of Hibiscus sabdariffa L. provides insights into metabolisms of medicinal natural products.</title>
        <authorList>
            <person name="Kim T."/>
        </authorList>
    </citation>
    <scope>NUCLEOTIDE SEQUENCE [LARGE SCALE GENOMIC DNA]</scope>
    <source>
        <strain evidence="2">TK-2024</strain>
        <tissue evidence="2">Old leaves</tissue>
    </source>
</reference>
<comment type="caution">
    <text evidence="2">The sequence shown here is derived from an EMBL/GenBank/DDBJ whole genome shotgun (WGS) entry which is preliminary data.</text>
</comment>
<evidence type="ECO:0000313" key="3">
    <source>
        <dbReference type="Proteomes" id="UP001396334"/>
    </source>
</evidence>
<name>A0ABR2T4B7_9ROSI</name>
<feature type="compositionally biased region" description="Polar residues" evidence="1">
    <location>
        <begin position="1"/>
        <end position="12"/>
    </location>
</feature>
<organism evidence="2 3">
    <name type="scientific">Hibiscus sabdariffa</name>
    <name type="common">roselle</name>
    <dbReference type="NCBI Taxonomy" id="183260"/>
    <lineage>
        <taxon>Eukaryota</taxon>
        <taxon>Viridiplantae</taxon>
        <taxon>Streptophyta</taxon>
        <taxon>Embryophyta</taxon>
        <taxon>Tracheophyta</taxon>
        <taxon>Spermatophyta</taxon>
        <taxon>Magnoliopsida</taxon>
        <taxon>eudicotyledons</taxon>
        <taxon>Gunneridae</taxon>
        <taxon>Pentapetalae</taxon>
        <taxon>rosids</taxon>
        <taxon>malvids</taxon>
        <taxon>Malvales</taxon>
        <taxon>Malvaceae</taxon>
        <taxon>Malvoideae</taxon>
        <taxon>Hibiscus</taxon>
    </lineage>
</organism>
<evidence type="ECO:0000256" key="1">
    <source>
        <dbReference type="SAM" id="MobiDB-lite"/>
    </source>
</evidence>
<feature type="region of interest" description="Disordered" evidence="1">
    <location>
        <begin position="130"/>
        <end position="166"/>
    </location>
</feature>
<dbReference type="Pfam" id="PF07911">
    <property type="entry name" value="DUF1677"/>
    <property type="match status" value="1"/>
</dbReference>
<feature type="region of interest" description="Disordered" evidence="1">
    <location>
        <begin position="1"/>
        <end position="28"/>
    </location>
</feature>
<evidence type="ECO:0000313" key="2">
    <source>
        <dbReference type="EMBL" id="KAK9032320.1"/>
    </source>
</evidence>
<dbReference type="InterPro" id="IPR012876">
    <property type="entry name" value="DUF1677_pln"/>
</dbReference>
<sequence>MALANATPSLAYNNGKGSGRKRDKAKNSSSGCASMAAVSQSKVEFVKCDCCGLTEECTPAYIASVREKFEGRWLCGLCAEAVNDETARSEEDITTNEAMDRHMKFREQFKSSSPPTNPAEELIAAMRHLLRRTLESPRRKKKKKSGSASPTTSFSRSNKNRFSSLK</sequence>